<evidence type="ECO:0000256" key="1">
    <source>
        <dbReference type="ARBA" id="ARBA00023015"/>
    </source>
</evidence>
<sequence length="452" mass="50903">MSLRVEELSAELANWIRREERRARQWAISSDNEGSPDEAEDPVIRKYSEGRALALWTDRNEEAYYLLFQAASGNSPLGSRLHTGLSMVEHIHFICARGRLQEAESLIERYRKLMVPGERSFRSELLDQVFGFVHLMRRAETGALEEVVRETVVAKDFEEDVPAAGFANSEAVFLLFNKHAYGALLHFLFRDFPAVLRSADKAFKRVPSADMQAIVPELRVYDTIAISESWDKLKDSERTRYKARLGVHHSELQSLAAANPKHYAIHSLLVAAELQRLFGQQIETLRLYDQAVIAGDSTRHYGYAALSLERMALMLASGGATKIADTTRKEAGLRYRKWGAAAKIRALNRTKDATDEPPESTNDEKNRSYSNRPTTSSSIDSATKLNLLSLRELEVLEWIARGLSNSEIANELGIVTGTVKNHIKSIYEKLGVNKRMIAVQRAKDLGLLQSEL</sequence>
<name>A0A7W5C9D3_9BACL</name>
<proteinExistence type="predicted"/>
<dbReference type="InterPro" id="IPR016032">
    <property type="entry name" value="Sig_transdc_resp-reg_C-effctor"/>
</dbReference>
<dbReference type="GO" id="GO:0003677">
    <property type="term" value="F:DNA binding"/>
    <property type="evidence" value="ECO:0007669"/>
    <property type="project" value="UniProtKB-KW"/>
</dbReference>
<dbReference type="EMBL" id="JACHXW010000010">
    <property type="protein sequence ID" value="MBB3153546.1"/>
    <property type="molecule type" value="Genomic_DNA"/>
</dbReference>
<evidence type="ECO:0000313" key="6">
    <source>
        <dbReference type="EMBL" id="MBB3153546.1"/>
    </source>
</evidence>
<evidence type="ECO:0000256" key="4">
    <source>
        <dbReference type="SAM" id="MobiDB-lite"/>
    </source>
</evidence>
<dbReference type="InterPro" id="IPR000792">
    <property type="entry name" value="Tscrpt_reg_LuxR_C"/>
</dbReference>
<dbReference type="SUPFAM" id="SSF46894">
    <property type="entry name" value="C-terminal effector domain of the bipartite response regulators"/>
    <property type="match status" value="1"/>
</dbReference>
<dbReference type="PROSITE" id="PS00622">
    <property type="entry name" value="HTH_LUXR_1"/>
    <property type="match status" value="1"/>
</dbReference>
<dbReference type="SMART" id="SM00421">
    <property type="entry name" value="HTH_LUXR"/>
    <property type="match status" value="1"/>
</dbReference>
<evidence type="ECO:0000259" key="5">
    <source>
        <dbReference type="PROSITE" id="PS50043"/>
    </source>
</evidence>
<feature type="domain" description="HTH luxR-type" evidence="5">
    <location>
        <begin position="381"/>
        <end position="446"/>
    </location>
</feature>
<accession>A0A7W5C9D3</accession>
<dbReference type="PRINTS" id="PR00038">
    <property type="entry name" value="HTHLUXR"/>
</dbReference>
<gene>
    <name evidence="6" type="ORF">FHS16_003608</name>
</gene>
<dbReference type="PROSITE" id="PS50043">
    <property type="entry name" value="HTH_LUXR_2"/>
    <property type="match status" value="1"/>
</dbReference>
<dbReference type="Proteomes" id="UP000518605">
    <property type="component" value="Unassembled WGS sequence"/>
</dbReference>
<keyword evidence="1" id="KW-0805">Transcription regulation</keyword>
<protein>
    <submittedName>
        <fullName evidence="6">DNA-binding NarL/FixJ family response regulator</fullName>
    </submittedName>
</protein>
<dbReference type="PANTHER" id="PTHR44688:SF16">
    <property type="entry name" value="DNA-BINDING TRANSCRIPTIONAL ACTIVATOR DEVR_DOSR"/>
    <property type="match status" value="1"/>
</dbReference>
<dbReference type="CDD" id="cd06170">
    <property type="entry name" value="LuxR_C_like"/>
    <property type="match status" value="1"/>
</dbReference>
<keyword evidence="2 6" id="KW-0238">DNA-binding</keyword>
<evidence type="ECO:0000256" key="2">
    <source>
        <dbReference type="ARBA" id="ARBA00023125"/>
    </source>
</evidence>
<reference evidence="6 7" key="1">
    <citation type="submission" date="2020-08" db="EMBL/GenBank/DDBJ databases">
        <title>Genomic Encyclopedia of Type Strains, Phase III (KMG-III): the genomes of soil and plant-associated and newly described type strains.</title>
        <authorList>
            <person name="Whitman W."/>
        </authorList>
    </citation>
    <scope>NUCLEOTIDE SEQUENCE [LARGE SCALE GENOMIC DNA]</scope>
    <source>
        <strain evidence="6 7">CECT 8234</strain>
    </source>
</reference>
<dbReference type="Gene3D" id="1.10.10.10">
    <property type="entry name" value="Winged helix-like DNA-binding domain superfamily/Winged helix DNA-binding domain"/>
    <property type="match status" value="1"/>
</dbReference>
<keyword evidence="7" id="KW-1185">Reference proteome</keyword>
<organism evidence="6 7">
    <name type="scientific">Paenibacillus endophyticus</name>
    <dbReference type="NCBI Taxonomy" id="1294268"/>
    <lineage>
        <taxon>Bacteria</taxon>
        <taxon>Bacillati</taxon>
        <taxon>Bacillota</taxon>
        <taxon>Bacilli</taxon>
        <taxon>Bacillales</taxon>
        <taxon>Paenibacillaceae</taxon>
        <taxon>Paenibacillus</taxon>
    </lineage>
</organism>
<dbReference type="PANTHER" id="PTHR44688">
    <property type="entry name" value="DNA-BINDING TRANSCRIPTIONAL ACTIVATOR DEVR_DOSR"/>
    <property type="match status" value="1"/>
</dbReference>
<dbReference type="AlphaFoldDB" id="A0A7W5C9D3"/>
<evidence type="ECO:0000256" key="3">
    <source>
        <dbReference type="ARBA" id="ARBA00023163"/>
    </source>
</evidence>
<dbReference type="RefSeq" id="WP_221226391.1">
    <property type="nucleotide sequence ID" value="NZ_CBCSLB010000007.1"/>
</dbReference>
<dbReference type="GO" id="GO:0006355">
    <property type="term" value="P:regulation of DNA-templated transcription"/>
    <property type="evidence" value="ECO:0007669"/>
    <property type="project" value="InterPro"/>
</dbReference>
<keyword evidence="3" id="KW-0804">Transcription</keyword>
<dbReference type="Pfam" id="PF00196">
    <property type="entry name" value="GerE"/>
    <property type="match status" value="1"/>
</dbReference>
<evidence type="ECO:0000313" key="7">
    <source>
        <dbReference type="Proteomes" id="UP000518605"/>
    </source>
</evidence>
<feature type="region of interest" description="Disordered" evidence="4">
    <location>
        <begin position="348"/>
        <end position="379"/>
    </location>
</feature>
<comment type="caution">
    <text evidence="6">The sequence shown here is derived from an EMBL/GenBank/DDBJ whole genome shotgun (WGS) entry which is preliminary data.</text>
</comment>
<dbReference type="InterPro" id="IPR036388">
    <property type="entry name" value="WH-like_DNA-bd_sf"/>
</dbReference>
<feature type="compositionally biased region" description="Polar residues" evidence="4">
    <location>
        <begin position="368"/>
        <end position="379"/>
    </location>
</feature>